<organism evidence="2 3">
    <name type="scientific">Discina gigas</name>
    <dbReference type="NCBI Taxonomy" id="1032678"/>
    <lineage>
        <taxon>Eukaryota</taxon>
        <taxon>Fungi</taxon>
        <taxon>Dikarya</taxon>
        <taxon>Ascomycota</taxon>
        <taxon>Pezizomycotina</taxon>
        <taxon>Pezizomycetes</taxon>
        <taxon>Pezizales</taxon>
        <taxon>Discinaceae</taxon>
        <taxon>Discina</taxon>
    </lineage>
</organism>
<dbReference type="Proteomes" id="UP001447188">
    <property type="component" value="Unassembled WGS sequence"/>
</dbReference>
<accession>A0ABR3G9Y7</accession>
<sequence length="321" mass="35103">MSSRPNNTAADPYGGGRHRLPTSNTAGREHDNQPNTFYDTFGGHGEITSRTRAGSCPGEFPVGSANNTPRSHRLGVRNRVPAWFGGPNDGDQDRVGPGWFYDSFGAGTGYSQWTPAKPENEIPDWFDGEFDDGQRAYGEADSPVGNTAARGPNPRRWGVGQQKGHPDVVDEVGPSSFYDNFGGGPAYRPHQRIHMDGVPEWFCDESENGSAHPSDLAGEGVQTSANEAQFWDATTCSAAPVAEPQQPPLALLALGLTHLAEEVSILVELFRKTEPGENELRETYHRQMVEEAFDSILGIRRDYRIADAQRRYAVEILETGS</sequence>
<evidence type="ECO:0000256" key="1">
    <source>
        <dbReference type="SAM" id="MobiDB-lite"/>
    </source>
</evidence>
<name>A0ABR3G9Y7_9PEZI</name>
<proteinExistence type="predicted"/>
<evidence type="ECO:0000313" key="2">
    <source>
        <dbReference type="EMBL" id="KAL0632766.1"/>
    </source>
</evidence>
<gene>
    <name evidence="2" type="ORF">Q9L58_008354</name>
</gene>
<feature type="region of interest" description="Disordered" evidence="1">
    <location>
        <begin position="139"/>
        <end position="165"/>
    </location>
</feature>
<keyword evidence="3" id="KW-1185">Reference proteome</keyword>
<evidence type="ECO:0008006" key="4">
    <source>
        <dbReference type="Google" id="ProtNLM"/>
    </source>
</evidence>
<feature type="region of interest" description="Disordered" evidence="1">
    <location>
        <begin position="1"/>
        <end position="52"/>
    </location>
</feature>
<dbReference type="EMBL" id="JBBBZM010000152">
    <property type="protein sequence ID" value="KAL0632766.1"/>
    <property type="molecule type" value="Genomic_DNA"/>
</dbReference>
<comment type="caution">
    <text evidence="2">The sequence shown here is derived from an EMBL/GenBank/DDBJ whole genome shotgun (WGS) entry which is preliminary data.</text>
</comment>
<protein>
    <recommendedName>
        <fullName evidence="4">Bindin</fullName>
    </recommendedName>
</protein>
<evidence type="ECO:0000313" key="3">
    <source>
        <dbReference type="Proteomes" id="UP001447188"/>
    </source>
</evidence>
<reference evidence="2 3" key="1">
    <citation type="submission" date="2024-02" db="EMBL/GenBank/DDBJ databases">
        <title>Discinaceae phylogenomics.</title>
        <authorList>
            <person name="Dirks A.C."/>
            <person name="James T.Y."/>
        </authorList>
    </citation>
    <scope>NUCLEOTIDE SEQUENCE [LARGE SCALE GENOMIC DNA]</scope>
    <source>
        <strain evidence="2 3">ACD0624</strain>
    </source>
</reference>